<organism evidence="2 3">
    <name type="scientific">Streptomyces sp. 900129855</name>
    <dbReference type="NCBI Taxonomy" id="3155129"/>
    <lineage>
        <taxon>Bacteria</taxon>
        <taxon>Bacillati</taxon>
        <taxon>Actinomycetota</taxon>
        <taxon>Actinomycetes</taxon>
        <taxon>Kitasatosporales</taxon>
        <taxon>Streptomycetaceae</taxon>
        <taxon>Streptomyces</taxon>
    </lineage>
</organism>
<sequence length="266" mass="27627">MTRRTRRRTRGRTVLASTLLLGTVAAGCATLGLEHPPTAAPAVPTVERTSAKPTAPATAPGLTEAQAHAALITDTDLGAPWIPTRGAATWRDGMLKATTSTPACQKLLDALYTDELLGGPARAVVGLDDPDTAAQLRYQLTGNSPAAVDRTLAWLKTMPRTCARFAAKATGDTVLDVQVSELALPKVGDVRQGLRVTLTVWATAEENPGGDPTVLTLDVAAVRAGEDAFALTNGGLADAPNAATQAAVQLGVRRLADVRKQGKVQV</sequence>
<evidence type="ECO:0000313" key="3">
    <source>
        <dbReference type="Proteomes" id="UP001550739"/>
    </source>
</evidence>
<feature type="chain" id="PRO_5046868896" description="Lipoprotein" evidence="1">
    <location>
        <begin position="29"/>
        <end position="266"/>
    </location>
</feature>
<dbReference type="EMBL" id="JBEZVE010000017">
    <property type="protein sequence ID" value="MEU3784711.1"/>
    <property type="molecule type" value="Genomic_DNA"/>
</dbReference>
<feature type="signal peptide" evidence="1">
    <location>
        <begin position="1"/>
        <end position="28"/>
    </location>
</feature>
<accession>A0ABV2ZQ94</accession>
<keyword evidence="3" id="KW-1185">Reference proteome</keyword>
<dbReference type="PROSITE" id="PS51257">
    <property type="entry name" value="PROKAR_LIPOPROTEIN"/>
    <property type="match status" value="1"/>
</dbReference>
<name>A0ABV2ZQ94_9ACTN</name>
<keyword evidence="1" id="KW-0732">Signal</keyword>
<evidence type="ECO:0000256" key="1">
    <source>
        <dbReference type="SAM" id="SignalP"/>
    </source>
</evidence>
<dbReference type="RefSeq" id="WP_361706192.1">
    <property type="nucleotide sequence ID" value="NZ_JBEZVE010000017.1"/>
</dbReference>
<evidence type="ECO:0000313" key="2">
    <source>
        <dbReference type="EMBL" id="MEU3784711.1"/>
    </source>
</evidence>
<reference evidence="2 3" key="1">
    <citation type="submission" date="2024-06" db="EMBL/GenBank/DDBJ databases">
        <title>The Natural Products Discovery Center: Release of the First 8490 Sequenced Strains for Exploring Actinobacteria Biosynthetic Diversity.</title>
        <authorList>
            <person name="Kalkreuter E."/>
            <person name="Kautsar S.A."/>
            <person name="Yang D."/>
            <person name="Bader C.D."/>
            <person name="Teijaro C.N."/>
            <person name="Fluegel L."/>
            <person name="Davis C.M."/>
            <person name="Simpson J.R."/>
            <person name="Lauterbach L."/>
            <person name="Steele A.D."/>
            <person name="Gui C."/>
            <person name="Meng S."/>
            <person name="Li G."/>
            <person name="Viehrig K."/>
            <person name="Ye F."/>
            <person name="Su P."/>
            <person name="Kiefer A.F."/>
            <person name="Nichols A."/>
            <person name="Cepeda A.J."/>
            <person name="Yan W."/>
            <person name="Fan B."/>
            <person name="Jiang Y."/>
            <person name="Adhikari A."/>
            <person name="Zheng C.-J."/>
            <person name="Schuster L."/>
            <person name="Cowan T.M."/>
            <person name="Smanski M.J."/>
            <person name="Chevrette M.G."/>
            <person name="De Carvalho L.P.S."/>
            <person name="Shen B."/>
        </authorList>
    </citation>
    <scope>NUCLEOTIDE SEQUENCE [LARGE SCALE GENOMIC DNA]</scope>
    <source>
        <strain evidence="2 3">NPDC033843</strain>
    </source>
</reference>
<proteinExistence type="predicted"/>
<dbReference type="Proteomes" id="UP001550739">
    <property type="component" value="Unassembled WGS sequence"/>
</dbReference>
<comment type="caution">
    <text evidence="2">The sequence shown here is derived from an EMBL/GenBank/DDBJ whole genome shotgun (WGS) entry which is preliminary data.</text>
</comment>
<gene>
    <name evidence="2" type="ORF">AB0E89_29930</name>
</gene>
<protein>
    <recommendedName>
        <fullName evidence="4">Lipoprotein</fullName>
    </recommendedName>
</protein>
<evidence type="ECO:0008006" key="4">
    <source>
        <dbReference type="Google" id="ProtNLM"/>
    </source>
</evidence>